<dbReference type="AlphaFoldDB" id="A0A949TVI3"/>
<gene>
    <name evidence="1" type="ORF">I6U48_24755</name>
</gene>
<proteinExistence type="predicted"/>
<protein>
    <submittedName>
        <fullName evidence="1">Uncharacterized protein</fullName>
    </submittedName>
</protein>
<evidence type="ECO:0000313" key="1">
    <source>
        <dbReference type="EMBL" id="MBV7276102.1"/>
    </source>
</evidence>
<keyword evidence="2" id="KW-1185">Reference proteome</keyword>
<dbReference type="RefSeq" id="WP_218323147.1">
    <property type="nucleotide sequence ID" value="NZ_JAEEGC010000154.1"/>
</dbReference>
<dbReference type="Proteomes" id="UP000694308">
    <property type="component" value="Unassembled WGS sequence"/>
</dbReference>
<sequence length="225" mass="26048">MLTHDFEPIIDIVCTLRDIFSPSAKAYFISNINGTLDEHVITNTDVKSCVSVCESNIADSADIIHKLIYYRRLVEINDQKDIVWDLLSNVFHKDRDIPQIKDEDGSLRDMTPDEIELATSIIQQKIDDFDYSTVYARTKNISDMVALYRNSASGYEKVQIYRMLKDGDMERGSAMKKYVDETFHVQNDYLFQLNPRQYKIVPQYVLNYCDNEICTIEESLVQTVG</sequence>
<accession>A0A949TVI3</accession>
<reference evidence="1" key="1">
    <citation type="submission" date="2020-12" db="EMBL/GenBank/DDBJ databases">
        <title>Clostridium thailandense sp. nov., a novel acetogenic bacterium isolated from peat land soil in Thailand.</title>
        <authorList>
            <person name="Chaikitkaew S."/>
            <person name="Birkeland N.K."/>
        </authorList>
    </citation>
    <scope>NUCLEOTIDE SEQUENCE</scope>
    <source>
        <strain evidence="1">PL3</strain>
    </source>
</reference>
<name>A0A949TVI3_9CLOT</name>
<evidence type="ECO:0000313" key="2">
    <source>
        <dbReference type="Proteomes" id="UP000694308"/>
    </source>
</evidence>
<dbReference type="EMBL" id="JAEEGC010000154">
    <property type="protein sequence ID" value="MBV7276102.1"/>
    <property type="molecule type" value="Genomic_DNA"/>
</dbReference>
<organism evidence="1 2">
    <name type="scientific">Clostridium thailandense</name>
    <dbReference type="NCBI Taxonomy" id="2794346"/>
    <lineage>
        <taxon>Bacteria</taxon>
        <taxon>Bacillati</taxon>
        <taxon>Bacillota</taxon>
        <taxon>Clostridia</taxon>
        <taxon>Eubacteriales</taxon>
        <taxon>Clostridiaceae</taxon>
        <taxon>Clostridium</taxon>
    </lineage>
</organism>
<comment type="caution">
    <text evidence="1">The sequence shown here is derived from an EMBL/GenBank/DDBJ whole genome shotgun (WGS) entry which is preliminary data.</text>
</comment>